<dbReference type="GeneID" id="56059042"/>
<dbReference type="RefSeq" id="WP_179361517.1">
    <property type="nucleotide sequence ID" value="NZ_CP026993.1"/>
</dbReference>
<keyword evidence="1" id="KW-1133">Transmembrane helix</keyword>
<dbReference type="Proteomes" id="UP000509771">
    <property type="component" value="Chromosome"/>
</dbReference>
<proteinExistence type="predicted"/>
<accession>A0A7D5R0M3</accession>
<reference evidence="2 3" key="1">
    <citation type="submission" date="2018-02" db="EMBL/GenBank/DDBJ databases">
        <title>Complete genome of Nitrosopumilus cobalaminigenes HCA1.</title>
        <authorList>
            <person name="Qin W."/>
            <person name="Zheng Y."/>
            <person name="Stahl D.A."/>
        </authorList>
    </citation>
    <scope>NUCLEOTIDE SEQUENCE [LARGE SCALE GENOMIC DNA]</scope>
    <source>
        <strain evidence="2 3">HCA1</strain>
    </source>
</reference>
<organism evidence="2 3">
    <name type="scientific">Nitrosopumilus cobalaminigenes</name>
    <dbReference type="NCBI Taxonomy" id="1470066"/>
    <lineage>
        <taxon>Archaea</taxon>
        <taxon>Nitrososphaerota</taxon>
        <taxon>Nitrososphaeria</taxon>
        <taxon>Nitrosopumilales</taxon>
        <taxon>Nitrosopumilaceae</taxon>
        <taxon>Nitrosopumilus</taxon>
    </lineage>
</organism>
<sequence>MTSEKKLTIDELHEEILRLHEIVKTNQESIKKIVESNNALLTKDLLAKLESLNNKKKTYDPYDQLTEWSHNAINQIKKDISESIENNDAKKEKKAQRQADNVDKLLNKVVGLIEKIKKDDLLIEKDNPFYPPSKTFSLRRKYRGARNSLSLLMAGIGLIVLSSGVWEASGELLSIQGRLILGILMVSMTAWLERRKVFALFGQE</sequence>
<protein>
    <submittedName>
        <fullName evidence="2">Uncharacterized protein</fullName>
    </submittedName>
</protein>
<feature type="transmembrane region" description="Helical" evidence="1">
    <location>
        <begin position="149"/>
        <end position="166"/>
    </location>
</feature>
<evidence type="ECO:0000256" key="1">
    <source>
        <dbReference type="SAM" id="Phobius"/>
    </source>
</evidence>
<name>A0A7D5R0M3_9ARCH</name>
<feature type="transmembrane region" description="Helical" evidence="1">
    <location>
        <begin position="172"/>
        <end position="192"/>
    </location>
</feature>
<keyword evidence="1" id="KW-0472">Membrane</keyword>
<gene>
    <name evidence="2" type="ORF">C5F47_03425</name>
</gene>
<evidence type="ECO:0000313" key="3">
    <source>
        <dbReference type="Proteomes" id="UP000509771"/>
    </source>
</evidence>
<dbReference type="AlphaFoldDB" id="A0A7D5R0M3"/>
<dbReference type="EMBL" id="CP026993">
    <property type="protein sequence ID" value="QLH02677.1"/>
    <property type="molecule type" value="Genomic_DNA"/>
</dbReference>
<keyword evidence="1" id="KW-0812">Transmembrane</keyword>
<keyword evidence="3" id="KW-1185">Reference proteome</keyword>
<dbReference type="KEGG" id="ncl:C5F47_03425"/>
<evidence type="ECO:0000313" key="2">
    <source>
        <dbReference type="EMBL" id="QLH02677.1"/>
    </source>
</evidence>